<protein>
    <recommendedName>
        <fullName evidence="1">UDP-glucose/GDP-mannose dehydrogenase C-terminal domain-containing protein</fullName>
    </recommendedName>
</protein>
<proteinExistence type="predicted"/>
<keyword evidence="3" id="KW-1185">Reference proteome</keyword>
<dbReference type="GO" id="GO:0003979">
    <property type="term" value="F:UDP-glucose 6-dehydrogenase activity"/>
    <property type="evidence" value="ECO:0007669"/>
    <property type="project" value="InterPro"/>
</dbReference>
<dbReference type="SUPFAM" id="SSF52413">
    <property type="entry name" value="UDP-glucose/GDP-mannose dehydrogenase C-terminal domain"/>
    <property type="match status" value="1"/>
</dbReference>
<dbReference type="PANTHER" id="PTHR11374">
    <property type="entry name" value="UDP-GLUCOSE DEHYDROGENASE/UDP-MANNAC DEHYDROGENASE"/>
    <property type="match status" value="1"/>
</dbReference>
<reference evidence="2 3" key="1">
    <citation type="journal article" date="2023" name="BMC Biotechnol.">
        <title>Vitis rotundifolia cv Carlos genome sequencing.</title>
        <authorList>
            <person name="Huff M."/>
            <person name="Hulse-Kemp A."/>
            <person name="Scheffler B."/>
            <person name="Youngblood R."/>
            <person name="Simpson S."/>
            <person name="Babiker E."/>
            <person name="Staton M."/>
        </authorList>
    </citation>
    <scope>NUCLEOTIDE SEQUENCE [LARGE SCALE GENOMIC DNA]</scope>
    <source>
        <tissue evidence="2">Leaf</tissue>
    </source>
</reference>
<dbReference type="PANTHER" id="PTHR11374:SF53">
    <property type="entry name" value="UDP-GLUCOSE 6-DEHYDROGENASE 1"/>
    <property type="match status" value="1"/>
</dbReference>
<dbReference type="GO" id="GO:0051287">
    <property type="term" value="F:NAD binding"/>
    <property type="evidence" value="ECO:0007669"/>
    <property type="project" value="InterPro"/>
</dbReference>
<evidence type="ECO:0000313" key="2">
    <source>
        <dbReference type="EMBL" id="KAJ9698214.1"/>
    </source>
</evidence>
<dbReference type="EMBL" id="JARBHA010000006">
    <property type="protein sequence ID" value="KAJ9698214.1"/>
    <property type="molecule type" value="Genomic_DNA"/>
</dbReference>
<dbReference type="Proteomes" id="UP001168098">
    <property type="component" value="Unassembled WGS sequence"/>
</dbReference>
<dbReference type="GO" id="GO:0005634">
    <property type="term" value="C:nucleus"/>
    <property type="evidence" value="ECO:0007669"/>
    <property type="project" value="TreeGrafter"/>
</dbReference>
<organism evidence="2 3">
    <name type="scientific">Vitis rotundifolia</name>
    <name type="common">Muscadine grape</name>
    <dbReference type="NCBI Taxonomy" id="103349"/>
    <lineage>
        <taxon>Eukaryota</taxon>
        <taxon>Viridiplantae</taxon>
        <taxon>Streptophyta</taxon>
        <taxon>Embryophyta</taxon>
        <taxon>Tracheophyta</taxon>
        <taxon>Spermatophyta</taxon>
        <taxon>Magnoliopsida</taxon>
        <taxon>eudicotyledons</taxon>
        <taxon>Gunneridae</taxon>
        <taxon>Pentapetalae</taxon>
        <taxon>rosids</taxon>
        <taxon>Vitales</taxon>
        <taxon>Vitaceae</taxon>
        <taxon>Viteae</taxon>
        <taxon>Vitis</taxon>
    </lineage>
</organism>
<dbReference type="Pfam" id="PF03720">
    <property type="entry name" value="UDPG_MGDP_dh_C"/>
    <property type="match status" value="1"/>
</dbReference>
<accession>A0AA39DW26</accession>
<name>A0AA39DW26_VITRO</name>
<dbReference type="InterPro" id="IPR036220">
    <property type="entry name" value="UDP-Glc/GDP-Man_DH_C_sf"/>
</dbReference>
<dbReference type="GO" id="GO:0006024">
    <property type="term" value="P:glycosaminoglycan biosynthetic process"/>
    <property type="evidence" value="ECO:0007669"/>
    <property type="project" value="TreeGrafter"/>
</dbReference>
<dbReference type="AlphaFoldDB" id="A0AA39DW26"/>
<evidence type="ECO:0000313" key="3">
    <source>
        <dbReference type="Proteomes" id="UP001168098"/>
    </source>
</evidence>
<comment type="caution">
    <text evidence="2">The sequence shown here is derived from an EMBL/GenBank/DDBJ whole genome shotgun (WGS) entry which is preliminary data.</text>
</comment>
<sequence>MEPLSETRVRKKREFRSVQDVANLQEVESLAIHGAFRSGGHRASVPDMKDTVRAAHKHATTMPLFSHLSYPLSAGGYLGDVDAKPSGGVSLATAPIYEVRVKPSDTRGIPAIHVCKGLLWDKARDLIMNELDWNHPVYLQPMSPTTVKQMTMVWDAYSATEDAHGICILTEWDEFKTLDYKKIYDNMQKPALVFDGRNIVNAEKLRVIGFIVYSIVKP</sequence>
<dbReference type="Gene3D" id="3.40.50.720">
    <property type="entry name" value="NAD(P)-binding Rossmann-like Domain"/>
    <property type="match status" value="1"/>
</dbReference>
<gene>
    <name evidence="2" type="ORF">PVL29_007347</name>
</gene>
<evidence type="ECO:0000259" key="1">
    <source>
        <dbReference type="SMART" id="SM00984"/>
    </source>
</evidence>
<dbReference type="InterPro" id="IPR014027">
    <property type="entry name" value="UDP-Glc/GDP-Man_DH_C"/>
</dbReference>
<dbReference type="InterPro" id="IPR028356">
    <property type="entry name" value="UDPglc_DH_euk"/>
</dbReference>
<feature type="domain" description="UDP-glucose/GDP-mannose dehydrogenase C-terminal" evidence="1">
    <location>
        <begin position="105"/>
        <end position="202"/>
    </location>
</feature>
<dbReference type="SMART" id="SM00984">
    <property type="entry name" value="UDPG_MGDP_dh_C"/>
    <property type="match status" value="1"/>
</dbReference>